<evidence type="ECO:0000313" key="4">
    <source>
        <dbReference type="EMBL" id="TRW23264.1"/>
    </source>
</evidence>
<dbReference type="RefSeq" id="WP_143373981.1">
    <property type="nucleotide sequence ID" value="NZ_VJVZ01000009.1"/>
</dbReference>
<feature type="domain" description="N-acetyltransferase" evidence="3">
    <location>
        <begin position="4"/>
        <end position="161"/>
    </location>
</feature>
<dbReference type="GO" id="GO:0016747">
    <property type="term" value="F:acyltransferase activity, transferring groups other than amino-acyl groups"/>
    <property type="evidence" value="ECO:0007669"/>
    <property type="project" value="InterPro"/>
</dbReference>
<comment type="caution">
    <text evidence="4">The sequence shown here is derived from an EMBL/GenBank/DDBJ whole genome shotgun (WGS) entry which is preliminary data.</text>
</comment>
<gene>
    <name evidence="4" type="ORF">FMM05_13780</name>
</gene>
<dbReference type="CDD" id="cd04301">
    <property type="entry name" value="NAT_SF"/>
    <property type="match status" value="1"/>
</dbReference>
<accession>A0A552UYF7</accession>
<dbReference type="InterPro" id="IPR000182">
    <property type="entry name" value="GNAT_dom"/>
</dbReference>
<keyword evidence="2" id="KW-0012">Acyltransferase</keyword>
<dbReference type="Pfam" id="PF00583">
    <property type="entry name" value="Acetyltransf_1"/>
    <property type="match status" value="1"/>
</dbReference>
<dbReference type="InterPro" id="IPR050832">
    <property type="entry name" value="Bact_Acetyltransf"/>
</dbReference>
<evidence type="ECO:0000256" key="1">
    <source>
        <dbReference type="ARBA" id="ARBA00022679"/>
    </source>
</evidence>
<evidence type="ECO:0000313" key="5">
    <source>
        <dbReference type="Proteomes" id="UP000320643"/>
    </source>
</evidence>
<name>A0A552UYF7_9FLAO</name>
<dbReference type="AlphaFoldDB" id="A0A552UYF7"/>
<protein>
    <submittedName>
        <fullName evidence="4">GNAT family N-acetyltransferase</fullName>
    </submittedName>
</protein>
<proteinExistence type="predicted"/>
<keyword evidence="5" id="KW-1185">Reference proteome</keyword>
<dbReference type="EMBL" id="VJVZ01000009">
    <property type="protein sequence ID" value="TRW23264.1"/>
    <property type="molecule type" value="Genomic_DNA"/>
</dbReference>
<evidence type="ECO:0000256" key="2">
    <source>
        <dbReference type="ARBA" id="ARBA00023315"/>
    </source>
</evidence>
<sequence length="161" mass="17623">MHTVTIRKIELKDNAAIAAVIRNVFIELNAPLVGTAYADPTLDKLFEVYEAPKSVYYVVEKDSEVIGGCGTGPLENGDVETCELQKMYFAPQARGLGIGAEMIAQCLDAAKDFGYSQCYLETLPNMDAAQKLYIKSGFVYLDSPLGCTGHNSCPVWMLKKL</sequence>
<organism evidence="4 5">
    <name type="scientific">Flavobacterium zepuense</name>
    <dbReference type="NCBI Taxonomy" id="2593302"/>
    <lineage>
        <taxon>Bacteria</taxon>
        <taxon>Pseudomonadati</taxon>
        <taxon>Bacteroidota</taxon>
        <taxon>Flavobacteriia</taxon>
        <taxon>Flavobacteriales</taxon>
        <taxon>Flavobacteriaceae</taxon>
        <taxon>Flavobacterium</taxon>
    </lineage>
</organism>
<dbReference type="PANTHER" id="PTHR43877">
    <property type="entry name" value="AMINOALKYLPHOSPHONATE N-ACETYLTRANSFERASE-RELATED-RELATED"/>
    <property type="match status" value="1"/>
</dbReference>
<reference evidence="4 5" key="1">
    <citation type="submission" date="2019-07" db="EMBL/GenBank/DDBJ databases">
        <title>Flavobacterium sp. nov., isolated from glacier ice.</title>
        <authorList>
            <person name="Liu Q."/>
            <person name="Xin Y.-H."/>
        </authorList>
    </citation>
    <scope>NUCLEOTIDE SEQUENCE [LARGE SCALE GENOMIC DNA]</scope>
    <source>
        <strain evidence="4 5">ZT4R6</strain>
    </source>
</reference>
<dbReference type="SUPFAM" id="SSF55729">
    <property type="entry name" value="Acyl-CoA N-acyltransferases (Nat)"/>
    <property type="match status" value="1"/>
</dbReference>
<dbReference type="Proteomes" id="UP000320643">
    <property type="component" value="Unassembled WGS sequence"/>
</dbReference>
<dbReference type="OrthoDB" id="5419426at2"/>
<dbReference type="InterPro" id="IPR016181">
    <property type="entry name" value="Acyl_CoA_acyltransferase"/>
</dbReference>
<evidence type="ECO:0000259" key="3">
    <source>
        <dbReference type="PROSITE" id="PS51186"/>
    </source>
</evidence>
<dbReference type="PANTHER" id="PTHR43877:SF2">
    <property type="entry name" value="AMINOALKYLPHOSPHONATE N-ACETYLTRANSFERASE-RELATED"/>
    <property type="match status" value="1"/>
</dbReference>
<keyword evidence="1 4" id="KW-0808">Transferase</keyword>
<dbReference type="PROSITE" id="PS51186">
    <property type="entry name" value="GNAT"/>
    <property type="match status" value="1"/>
</dbReference>
<dbReference type="Gene3D" id="3.40.630.30">
    <property type="match status" value="1"/>
</dbReference>